<keyword evidence="1 4" id="KW-0808">Transferase</keyword>
<keyword evidence="5" id="KW-1185">Reference proteome</keyword>
<dbReference type="InterPro" id="IPR050832">
    <property type="entry name" value="Bact_Acetyltransf"/>
</dbReference>
<accession>A0A4U0NJ39</accession>
<dbReference type="PANTHER" id="PTHR43877">
    <property type="entry name" value="AMINOALKYLPHOSPHONATE N-ACETYLTRANSFERASE-RELATED-RELATED"/>
    <property type="match status" value="1"/>
</dbReference>
<dbReference type="Gene3D" id="3.40.630.30">
    <property type="match status" value="1"/>
</dbReference>
<dbReference type="OrthoDB" id="4119890at2"/>
<evidence type="ECO:0000313" key="4">
    <source>
        <dbReference type="EMBL" id="TJZ54083.1"/>
    </source>
</evidence>
<feature type="domain" description="N-acetyltransferase" evidence="3">
    <location>
        <begin position="1"/>
        <end position="160"/>
    </location>
</feature>
<evidence type="ECO:0000256" key="1">
    <source>
        <dbReference type="ARBA" id="ARBA00022679"/>
    </source>
</evidence>
<protein>
    <submittedName>
        <fullName evidence="4">GNAT family N-acetyltransferase</fullName>
    </submittedName>
</protein>
<name>A0A4U0NJ39_9ACTN</name>
<dbReference type="CDD" id="cd04301">
    <property type="entry name" value="NAT_SF"/>
    <property type="match status" value="2"/>
</dbReference>
<dbReference type="GO" id="GO:0016747">
    <property type="term" value="F:acyltransferase activity, transferring groups other than amino-acyl groups"/>
    <property type="evidence" value="ECO:0007669"/>
    <property type="project" value="InterPro"/>
</dbReference>
<dbReference type="Proteomes" id="UP000308697">
    <property type="component" value="Unassembled WGS sequence"/>
</dbReference>
<dbReference type="SUPFAM" id="SSF55729">
    <property type="entry name" value="Acyl-CoA N-acyltransferases (Nat)"/>
    <property type="match status" value="2"/>
</dbReference>
<dbReference type="InterPro" id="IPR016181">
    <property type="entry name" value="Acyl_CoA_acyltransferase"/>
</dbReference>
<comment type="caution">
    <text evidence="4">The sequence shown here is derived from an EMBL/GenBank/DDBJ whole genome shotgun (WGS) entry which is preliminary data.</text>
</comment>
<dbReference type="EMBL" id="SUMB01000004">
    <property type="protein sequence ID" value="TJZ54083.1"/>
    <property type="molecule type" value="Genomic_DNA"/>
</dbReference>
<evidence type="ECO:0000313" key="5">
    <source>
        <dbReference type="Proteomes" id="UP000308697"/>
    </source>
</evidence>
<gene>
    <name evidence="4" type="ORF">FCH28_12800</name>
</gene>
<sequence length="295" mass="31953">MSVRITALTDPDTNPAGRRLAWLASDADGIPVGSAFLRLYTKAGQEHLAALELHVHPAERRNRIGTRLLDAAVAAAHQDGRRCIITQAEAGSHGDRFLPARGFRKVLTLIYTRLSLAEADLTTLTEITERPHPGYRLTSWEGTVPDDLAETFVTSRHAMDDMPMGGTDFGTVVWDLDRVRAAAAAVEQRGDLLHTVVAIDESDGSIAGFTELVVPGDGKGDGQHYGTGVLPEHRGHGLGRWMKAASILQARERHPSLGGLLTDTAGNNPHMRHINDALGYAPIHTAFEYQLDLQG</sequence>
<proteinExistence type="predicted"/>
<organism evidence="4 5">
    <name type="scientific">Streptomyces piniterrae</name>
    <dbReference type="NCBI Taxonomy" id="2571125"/>
    <lineage>
        <taxon>Bacteria</taxon>
        <taxon>Bacillati</taxon>
        <taxon>Actinomycetota</taxon>
        <taxon>Actinomycetes</taxon>
        <taxon>Kitasatosporales</taxon>
        <taxon>Streptomycetaceae</taxon>
        <taxon>Streptomyces</taxon>
    </lineage>
</organism>
<dbReference type="PANTHER" id="PTHR43877:SF1">
    <property type="entry name" value="ACETYLTRANSFERASE"/>
    <property type="match status" value="1"/>
</dbReference>
<feature type="domain" description="N-acetyltransferase" evidence="3">
    <location>
        <begin position="153"/>
        <end position="295"/>
    </location>
</feature>
<dbReference type="AlphaFoldDB" id="A0A4U0NJ39"/>
<reference evidence="4 5" key="1">
    <citation type="submission" date="2019-04" db="EMBL/GenBank/DDBJ databases">
        <title>Streptomyces piniterrae sp. nov., a heliquinomycin-producing actinomycete isolated from rhizosphere soil of Pinus yunnanensis.</title>
        <authorList>
            <person name="Zhuang X."/>
            <person name="Zhao J."/>
        </authorList>
    </citation>
    <scope>NUCLEOTIDE SEQUENCE [LARGE SCALE GENOMIC DNA]</scope>
    <source>
        <strain evidence="5">jys28</strain>
    </source>
</reference>
<dbReference type="InterPro" id="IPR000182">
    <property type="entry name" value="GNAT_dom"/>
</dbReference>
<dbReference type="RefSeq" id="WP_136740009.1">
    <property type="nucleotide sequence ID" value="NZ_SUMB01000004.1"/>
</dbReference>
<evidence type="ECO:0000256" key="2">
    <source>
        <dbReference type="ARBA" id="ARBA00023315"/>
    </source>
</evidence>
<keyword evidence="2" id="KW-0012">Acyltransferase</keyword>
<evidence type="ECO:0000259" key="3">
    <source>
        <dbReference type="PROSITE" id="PS51186"/>
    </source>
</evidence>
<dbReference type="PROSITE" id="PS51186">
    <property type="entry name" value="GNAT"/>
    <property type="match status" value="2"/>
</dbReference>
<dbReference type="Pfam" id="PF00583">
    <property type="entry name" value="Acetyltransf_1"/>
    <property type="match status" value="2"/>
</dbReference>